<comment type="caution">
    <text evidence="1">The sequence shown here is derived from an EMBL/GenBank/DDBJ whole genome shotgun (WGS) entry which is preliminary data.</text>
</comment>
<keyword evidence="2" id="KW-1185">Reference proteome</keyword>
<organism evidence="1 2">
    <name type="scientific">Trichinella britovi</name>
    <name type="common">Parasitic roundworm</name>
    <dbReference type="NCBI Taxonomy" id="45882"/>
    <lineage>
        <taxon>Eukaryota</taxon>
        <taxon>Metazoa</taxon>
        <taxon>Ecdysozoa</taxon>
        <taxon>Nematoda</taxon>
        <taxon>Enoplea</taxon>
        <taxon>Dorylaimia</taxon>
        <taxon>Trichinellida</taxon>
        <taxon>Trichinellidae</taxon>
        <taxon>Trichinella</taxon>
    </lineage>
</organism>
<protein>
    <submittedName>
        <fullName evidence="1">Uncharacterized protein</fullName>
    </submittedName>
</protein>
<evidence type="ECO:0000313" key="1">
    <source>
        <dbReference type="EMBL" id="KRY57367.1"/>
    </source>
</evidence>
<accession>A0A0V1D7B4</accession>
<dbReference type="EMBL" id="JYDI01000032">
    <property type="protein sequence ID" value="KRY57367.1"/>
    <property type="molecule type" value="Genomic_DNA"/>
</dbReference>
<reference evidence="1 2" key="1">
    <citation type="submission" date="2015-01" db="EMBL/GenBank/DDBJ databases">
        <title>Evolution of Trichinella species and genotypes.</title>
        <authorList>
            <person name="Korhonen P.K."/>
            <person name="Edoardo P."/>
            <person name="Giuseppe L.R."/>
            <person name="Gasser R.B."/>
        </authorList>
    </citation>
    <scope>NUCLEOTIDE SEQUENCE [LARGE SCALE GENOMIC DNA]</scope>
    <source>
        <strain evidence="1">ISS120</strain>
    </source>
</reference>
<dbReference type="Proteomes" id="UP000054653">
    <property type="component" value="Unassembled WGS sequence"/>
</dbReference>
<evidence type="ECO:0000313" key="2">
    <source>
        <dbReference type="Proteomes" id="UP000054653"/>
    </source>
</evidence>
<dbReference type="AlphaFoldDB" id="A0A0V1D7B4"/>
<name>A0A0V1D7B4_TRIBR</name>
<gene>
    <name evidence="1" type="ORF">T03_2173</name>
</gene>
<sequence length="143" mass="16361">MGLNKSAVRTLPTFLNKHTIHIYMYLSAVEVLATGTAVEQQNRLINQRRTGKKRRRSNCRRSASGVKTIKVVQARPAPAFKNCTVRIEVTTAQLTRAKVRLNENETNDTVYLLRMSRTNMTTTFAVGRKYFQQQKEAALLTFR</sequence>
<proteinExistence type="predicted"/>